<dbReference type="AlphaFoldDB" id="A0A8J5V8Q1"/>
<comment type="caution">
    <text evidence="2">The sequence shown here is derived from an EMBL/GenBank/DDBJ whole genome shotgun (WGS) entry which is preliminary data.</text>
</comment>
<gene>
    <name evidence="2" type="ORF">GUJ93_ZPchr0004g39287</name>
</gene>
<protein>
    <submittedName>
        <fullName evidence="2">Uncharacterized protein</fullName>
    </submittedName>
</protein>
<name>A0A8J5V8Q1_ZIZPA</name>
<accession>A0A8J5V8Q1</accession>
<proteinExistence type="predicted"/>
<sequence>MISCGVEALRPQRRQTRAPGSLNQATANHLSAADCLLRQKGRRTNPRGASIRREVPGQGGRQGRERRGKEGEEEEEEDEQRR</sequence>
<evidence type="ECO:0000313" key="3">
    <source>
        <dbReference type="Proteomes" id="UP000729402"/>
    </source>
</evidence>
<feature type="region of interest" description="Disordered" evidence="1">
    <location>
        <begin position="1"/>
        <end position="82"/>
    </location>
</feature>
<organism evidence="2 3">
    <name type="scientific">Zizania palustris</name>
    <name type="common">Northern wild rice</name>
    <dbReference type="NCBI Taxonomy" id="103762"/>
    <lineage>
        <taxon>Eukaryota</taxon>
        <taxon>Viridiplantae</taxon>
        <taxon>Streptophyta</taxon>
        <taxon>Embryophyta</taxon>
        <taxon>Tracheophyta</taxon>
        <taxon>Spermatophyta</taxon>
        <taxon>Magnoliopsida</taxon>
        <taxon>Liliopsida</taxon>
        <taxon>Poales</taxon>
        <taxon>Poaceae</taxon>
        <taxon>BOP clade</taxon>
        <taxon>Oryzoideae</taxon>
        <taxon>Oryzeae</taxon>
        <taxon>Zizaniinae</taxon>
        <taxon>Zizania</taxon>
    </lineage>
</organism>
<reference evidence="2" key="1">
    <citation type="journal article" date="2021" name="bioRxiv">
        <title>Whole Genome Assembly and Annotation of Northern Wild Rice, Zizania palustris L., Supports a Whole Genome Duplication in the Zizania Genus.</title>
        <authorList>
            <person name="Haas M."/>
            <person name="Kono T."/>
            <person name="Macchietto M."/>
            <person name="Millas R."/>
            <person name="McGilp L."/>
            <person name="Shao M."/>
            <person name="Duquette J."/>
            <person name="Hirsch C.N."/>
            <person name="Kimball J."/>
        </authorList>
    </citation>
    <scope>NUCLEOTIDE SEQUENCE</scope>
    <source>
        <tissue evidence="2">Fresh leaf tissue</tissue>
    </source>
</reference>
<dbReference type="EMBL" id="JAAALK010000285">
    <property type="protein sequence ID" value="KAG8064637.1"/>
    <property type="molecule type" value="Genomic_DNA"/>
</dbReference>
<evidence type="ECO:0000256" key="1">
    <source>
        <dbReference type="SAM" id="MobiDB-lite"/>
    </source>
</evidence>
<keyword evidence="3" id="KW-1185">Reference proteome</keyword>
<feature type="compositionally biased region" description="Acidic residues" evidence="1">
    <location>
        <begin position="71"/>
        <end position="82"/>
    </location>
</feature>
<dbReference type="Proteomes" id="UP000729402">
    <property type="component" value="Unassembled WGS sequence"/>
</dbReference>
<reference evidence="2" key="2">
    <citation type="submission" date="2021-02" db="EMBL/GenBank/DDBJ databases">
        <authorList>
            <person name="Kimball J.A."/>
            <person name="Haas M.W."/>
            <person name="Macchietto M."/>
            <person name="Kono T."/>
            <person name="Duquette J."/>
            <person name="Shao M."/>
        </authorList>
    </citation>
    <scope>NUCLEOTIDE SEQUENCE</scope>
    <source>
        <tissue evidence="2">Fresh leaf tissue</tissue>
    </source>
</reference>
<evidence type="ECO:0000313" key="2">
    <source>
        <dbReference type="EMBL" id="KAG8064637.1"/>
    </source>
</evidence>